<evidence type="ECO:0000256" key="1">
    <source>
        <dbReference type="ARBA" id="ARBA00004141"/>
    </source>
</evidence>
<evidence type="ECO:0000256" key="6">
    <source>
        <dbReference type="SAM" id="MobiDB-lite"/>
    </source>
</evidence>
<evidence type="ECO:0000313" key="8">
    <source>
        <dbReference type="WBParaSite" id="jg5556"/>
    </source>
</evidence>
<protein>
    <submittedName>
        <fullName evidence="8">Protein YIPF</fullName>
    </submittedName>
</protein>
<evidence type="ECO:0000256" key="2">
    <source>
        <dbReference type="ARBA" id="ARBA00010596"/>
    </source>
</evidence>
<dbReference type="PANTHER" id="PTHR21236:SF1">
    <property type="entry name" value="PROTEIN YIPF6"/>
    <property type="match status" value="1"/>
</dbReference>
<proteinExistence type="inferred from homology"/>
<dbReference type="WBParaSite" id="jg5556">
    <property type="protein sequence ID" value="jg5556"/>
    <property type="gene ID" value="jg5556"/>
</dbReference>
<comment type="similarity">
    <text evidence="2">Belongs to the YIP1 family.</text>
</comment>
<reference evidence="8" key="1">
    <citation type="submission" date="2022-11" db="UniProtKB">
        <authorList>
            <consortium name="WormBaseParasite"/>
        </authorList>
    </citation>
    <scope>IDENTIFICATION</scope>
</reference>
<evidence type="ECO:0000256" key="5">
    <source>
        <dbReference type="ARBA" id="ARBA00023136"/>
    </source>
</evidence>
<evidence type="ECO:0000256" key="4">
    <source>
        <dbReference type="ARBA" id="ARBA00022989"/>
    </source>
</evidence>
<evidence type="ECO:0000313" key="7">
    <source>
        <dbReference type="Proteomes" id="UP000887574"/>
    </source>
</evidence>
<keyword evidence="7" id="KW-1185">Reference proteome</keyword>
<keyword evidence="5" id="KW-0472">Membrane</keyword>
<dbReference type="AlphaFoldDB" id="A0A915EFK7"/>
<accession>A0A915EFK7</accession>
<sequence>MANTNFSLDLDLLEKRDPSKRARPPWICSPTPKRPANGLPVEPSYDTDFDTLDEPVWDTINRDLKLVSGKFAQVLVPAKKEQNVLKNWDLWGPLFICVALSLILQGNASSKGPQFTQVFSLAFFGSCVVTMNINY</sequence>
<dbReference type="Proteomes" id="UP000887574">
    <property type="component" value="Unplaced"/>
</dbReference>
<dbReference type="GO" id="GO:0006888">
    <property type="term" value="P:endoplasmic reticulum to Golgi vesicle-mediated transport"/>
    <property type="evidence" value="ECO:0007669"/>
    <property type="project" value="InterPro"/>
</dbReference>
<name>A0A915EFK7_9BILA</name>
<dbReference type="InterPro" id="IPR045231">
    <property type="entry name" value="Yip1/4-like"/>
</dbReference>
<dbReference type="GO" id="GO:0005802">
    <property type="term" value="C:trans-Golgi network"/>
    <property type="evidence" value="ECO:0007669"/>
    <property type="project" value="TreeGrafter"/>
</dbReference>
<evidence type="ECO:0000256" key="3">
    <source>
        <dbReference type="ARBA" id="ARBA00022692"/>
    </source>
</evidence>
<feature type="region of interest" description="Disordered" evidence="6">
    <location>
        <begin position="20"/>
        <end position="46"/>
    </location>
</feature>
<dbReference type="GO" id="GO:0016020">
    <property type="term" value="C:membrane"/>
    <property type="evidence" value="ECO:0007669"/>
    <property type="project" value="UniProtKB-SubCell"/>
</dbReference>
<comment type="subcellular location">
    <subcellularLocation>
        <location evidence="1">Membrane</location>
        <topology evidence="1">Multi-pass membrane protein</topology>
    </subcellularLocation>
</comment>
<keyword evidence="3" id="KW-0812">Transmembrane</keyword>
<organism evidence="7 8">
    <name type="scientific">Ditylenchus dipsaci</name>
    <dbReference type="NCBI Taxonomy" id="166011"/>
    <lineage>
        <taxon>Eukaryota</taxon>
        <taxon>Metazoa</taxon>
        <taxon>Ecdysozoa</taxon>
        <taxon>Nematoda</taxon>
        <taxon>Chromadorea</taxon>
        <taxon>Rhabditida</taxon>
        <taxon>Tylenchina</taxon>
        <taxon>Tylenchomorpha</taxon>
        <taxon>Sphaerularioidea</taxon>
        <taxon>Anguinidae</taxon>
        <taxon>Anguininae</taxon>
        <taxon>Ditylenchus</taxon>
    </lineage>
</organism>
<dbReference type="PANTHER" id="PTHR21236">
    <property type="entry name" value="GOLGI MEMBRANE PROTEIN YIP1"/>
    <property type="match status" value="1"/>
</dbReference>
<keyword evidence="4" id="KW-1133">Transmembrane helix</keyword>